<dbReference type="EMBL" id="JAAMPT010000209">
    <property type="protein sequence ID" value="NMH26250.1"/>
    <property type="molecule type" value="Genomic_DNA"/>
</dbReference>
<reference evidence="1 2" key="1">
    <citation type="submission" date="2020-02" db="EMBL/GenBank/DDBJ databases">
        <title>Flavobacterium sp. genome.</title>
        <authorList>
            <person name="Jung H.S."/>
            <person name="Baek J.H."/>
            <person name="Jeon C.O."/>
        </authorList>
    </citation>
    <scope>NUCLEOTIDE SEQUENCE [LARGE SCALE GENOMIC DNA]</scope>
    <source>
        <strain evidence="1 2">SE-s27</strain>
    </source>
</reference>
<dbReference type="RefSeq" id="WP_169524941.1">
    <property type="nucleotide sequence ID" value="NZ_JAAMPT010000209.1"/>
</dbReference>
<evidence type="ECO:0000313" key="1">
    <source>
        <dbReference type="EMBL" id="NMH26250.1"/>
    </source>
</evidence>
<organism evidence="1 2">
    <name type="scientific">Flavobacterium solisilvae</name>
    <dbReference type="NCBI Taxonomy" id="1852019"/>
    <lineage>
        <taxon>Bacteria</taxon>
        <taxon>Pseudomonadati</taxon>
        <taxon>Bacteroidota</taxon>
        <taxon>Flavobacteriia</taxon>
        <taxon>Flavobacteriales</taxon>
        <taxon>Flavobacteriaceae</taxon>
        <taxon>Flavobacterium</taxon>
    </lineage>
</organism>
<comment type="caution">
    <text evidence="1">The sequence shown here is derived from an EMBL/GenBank/DDBJ whole genome shotgun (WGS) entry which is preliminary data.</text>
</comment>
<sequence length="160" mass="19277">MRTSTPFYKIIISYFEVLENEKNEREVELIFKNKNPFLSRSEAIERYNSYLDIFSKEKEDGNIKNWLEILKSDIETFTIPTLNLYFCQDDNQENDLVLFGSLLENFEERIEELVDELNFYKENNFENIEEQKIEDLDGNKYLILKNSLFHNEDKKFLKNG</sequence>
<accession>A0ABX1QYX9</accession>
<evidence type="ECO:0000313" key="2">
    <source>
        <dbReference type="Proteomes" id="UP000767947"/>
    </source>
</evidence>
<protein>
    <submittedName>
        <fullName evidence="1">Uncharacterized protein</fullName>
    </submittedName>
</protein>
<keyword evidence="2" id="KW-1185">Reference proteome</keyword>
<proteinExistence type="predicted"/>
<dbReference type="Proteomes" id="UP000767947">
    <property type="component" value="Unassembled WGS sequence"/>
</dbReference>
<name>A0ABX1QYX9_9FLAO</name>
<gene>
    <name evidence="1" type="ORF">G6042_13350</name>
</gene>